<dbReference type="InterPro" id="IPR000524">
    <property type="entry name" value="Tscrpt_reg_HTH_GntR"/>
</dbReference>
<dbReference type="InterPro" id="IPR011711">
    <property type="entry name" value="GntR_C"/>
</dbReference>
<gene>
    <name evidence="5" type="ORF">E1218_35585</name>
</gene>
<keyword evidence="1" id="KW-0805">Transcription regulation</keyword>
<dbReference type="CDD" id="cd07377">
    <property type="entry name" value="WHTH_GntR"/>
    <property type="match status" value="1"/>
</dbReference>
<dbReference type="SMART" id="SM00345">
    <property type="entry name" value="HTH_GNTR"/>
    <property type="match status" value="1"/>
</dbReference>
<organism evidence="5 6">
    <name type="scientific">Kribbella turkmenica</name>
    <dbReference type="NCBI Taxonomy" id="2530375"/>
    <lineage>
        <taxon>Bacteria</taxon>
        <taxon>Bacillati</taxon>
        <taxon>Actinomycetota</taxon>
        <taxon>Actinomycetes</taxon>
        <taxon>Propionibacteriales</taxon>
        <taxon>Kribbellaceae</taxon>
        <taxon>Kribbella</taxon>
    </lineage>
</organism>
<sequence length="265" mass="28546">MGHNPVRPPISPGGRVATEIGQATVRLAPAAAAQRPARLADLVVESIVDGVVSGSIAPGSALPPESALSEQFQVSRITVREAVKLLEAKGLVEVRRGVGAVVKDDSSWNLLDSAVLAAAVKHDANLTILDELVGVRIALESSLAAQAAEHATDEDRSEIEQIFRRLEADTARPEVFIQTDVEFHDRIMAASGNRLARSIVSTVHSQARTSMRYQGHPSVEDVSITNSEHRIILERILDHDGPGAAQAMTNHIRSAWNRRRPASPR</sequence>
<evidence type="ECO:0000259" key="4">
    <source>
        <dbReference type="PROSITE" id="PS50949"/>
    </source>
</evidence>
<keyword evidence="2" id="KW-0238">DNA-binding</keyword>
<evidence type="ECO:0000256" key="1">
    <source>
        <dbReference type="ARBA" id="ARBA00023015"/>
    </source>
</evidence>
<dbReference type="GO" id="GO:0003700">
    <property type="term" value="F:DNA-binding transcription factor activity"/>
    <property type="evidence" value="ECO:0007669"/>
    <property type="project" value="InterPro"/>
</dbReference>
<dbReference type="GO" id="GO:0003677">
    <property type="term" value="F:DNA binding"/>
    <property type="evidence" value="ECO:0007669"/>
    <property type="project" value="UniProtKB-KW"/>
</dbReference>
<feature type="domain" description="HTH gntR-type" evidence="4">
    <location>
        <begin position="37"/>
        <end position="105"/>
    </location>
</feature>
<evidence type="ECO:0000256" key="3">
    <source>
        <dbReference type="ARBA" id="ARBA00023163"/>
    </source>
</evidence>
<dbReference type="PROSITE" id="PS50949">
    <property type="entry name" value="HTH_GNTR"/>
    <property type="match status" value="1"/>
</dbReference>
<name>A0A4R4W8B5_9ACTN</name>
<dbReference type="Gene3D" id="1.10.10.10">
    <property type="entry name" value="Winged helix-like DNA-binding domain superfamily/Winged helix DNA-binding domain"/>
    <property type="match status" value="1"/>
</dbReference>
<dbReference type="SUPFAM" id="SSF46785">
    <property type="entry name" value="Winged helix' DNA-binding domain"/>
    <property type="match status" value="1"/>
</dbReference>
<evidence type="ECO:0000313" key="5">
    <source>
        <dbReference type="EMBL" id="TDD11994.1"/>
    </source>
</evidence>
<dbReference type="Pfam" id="PF07729">
    <property type="entry name" value="FCD"/>
    <property type="match status" value="1"/>
</dbReference>
<comment type="caution">
    <text evidence="5">The sequence shown here is derived from an EMBL/GenBank/DDBJ whole genome shotgun (WGS) entry which is preliminary data.</text>
</comment>
<proteinExistence type="predicted"/>
<keyword evidence="6" id="KW-1185">Reference proteome</keyword>
<reference evidence="5 6" key="1">
    <citation type="submission" date="2019-02" db="EMBL/GenBank/DDBJ databases">
        <title>Draft genome sequences of novel Actinobacteria.</title>
        <authorList>
            <person name="Sahin N."/>
            <person name="Ay H."/>
            <person name="Saygin H."/>
        </authorList>
    </citation>
    <scope>NUCLEOTIDE SEQUENCE [LARGE SCALE GENOMIC DNA]</scope>
    <source>
        <strain evidence="5 6">16K104</strain>
    </source>
</reference>
<dbReference type="SUPFAM" id="SSF48008">
    <property type="entry name" value="GntR ligand-binding domain-like"/>
    <property type="match status" value="1"/>
</dbReference>
<dbReference type="AlphaFoldDB" id="A0A4R4W8B5"/>
<dbReference type="InterPro" id="IPR036390">
    <property type="entry name" value="WH_DNA-bd_sf"/>
</dbReference>
<dbReference type="OrthoDB" id="4535513at2"/>
<keyword evidence="3" id="KW-0804">Transcription</keyword>
<dbReference type="Proteomes" id="UP000295172">
    <property type="component" value="Unassembled WGS sequence"/>
</dbReference>
<protein>
    <submittedName>
        <fullName evidence="5">FadR family transcriptional regulator</fullName>
    </submittedName>
</protein>
<dbReference type="PANTHER" id="PTHR43537">
    <property type="entry name" value="TRANSCRIPTIONAL REGULATOR, GNTR FAMILY"/>
    <property type="match status" value="1"/>
</dbReference>
<dbReference type="PRINTS" id="PR00035">
    <property type="entry name" value="HTHGNTR"/>
</dbReference>
<dbReference type="SMART" id="SM00895">
    <property type="entry name" value="FCD"/>
    <property type="match status" value="1"/>
</dbReference>
<dbReference type="InterPro" id="IPR008920">
    <property type="entry name" value="TF_FadR/GntR_C"/>
</dbReference>
<evidence type="ECO:0000256" key="2">
    <source>
        <dbReference type="ARBA" id="ARBA00023125"/>
    </source>
</evidence>
<dbReference type="Gene3D" id="1.20.120.530">
    <property type="entry name" value="GntR ligand-binding domain-like"/>
    <property type="match status" value="1"/>
</dbReference>
<evidence type="ECO:0000313" key="6">
    <source>
        <dbReference type="Proteomes" id="UP000295172"/>
    </source>
</evidence>
<dbReference type="EMBL" id="SMKR01000322">
    <property type="protein sequence ID" value="TDD11994.1"/>
    <property type="molecule type" value="Genomic_DNA"/>
</dbReference>
<dbReference type="PANTHER" id="PTHR43537:SF44">
    <property type="entry name" value="GNTR FAMILY REGULATORY PROTEIN"/>
    <property type="match status" value="1"/>
</dbReference>
<dbReference type="InterPro" id="IPR036388">
    <property type="entry name" value="WH-like_DNA-bd_sf"/>
</dbReference>
<accession>A0A4R4W8B5</accession>
<dbReference type="Pfam" id="PF00392">
    <property type="entry name" value="GntR"/>
    <property type="match status" value="1"/>
</dbReference>